<dbReference type="InterPro" id="IPR003595">
    <property type="entry name" value="Tyr_Pase_cat"/>
</dbReference>
<evidence type="ECO:0000259" key="12">
    <source>
        <dbReference type="PROSITE" id="PS50853"/>
    </source>
</evidence>
<dbReference type="RefSeq" id="XP_026486716.2">
    <property type="nucleotide sequence ID" value="XM_026630931.2"/>
</dbReference>
<feature type="domain" description="Tyrosine-protein phosphatase" evidence="10">
    <location>
        <begin position="1114"/>
        <end position="1299"/>
    </location>
</feature>
<dbReference type="SMART" id="SM00404">
    <property type="entry name" value="PTPc_motif"/>
    <property type="match status" value="1"/>
</dbReference>
<sequence length="1618" mass="179485">MYIHYTLGAIFIVFILCVHCDNAGTNNEILEIYVPSAPQNLTADRVTADEIHLLWAPPATYTTIQLRKTIDTNIEKDTIKLEPDLTVAKKETQADEPITDGITDDRLIIDAPVKQDRLKDVEYSYNLYKNDKQKYNDEFSDSYILTDDSYRTKRDTRSRRHRKRRQDNVTEGKISLERDIDGTETHRVFEFPIRVDKKSVPVVPKKVAQIAYVLYYEEGFPIKKASSDLSKMTEIPTSDDIKKRNVFKSDWGMQDNMNATKNLTLLNTSGVQQIKVVGFRLRSLKPFTPYKIWVRSFYNFPLDGVMSSDLIERLGPQSESLYVLTDVRPPSPPIILNLTCDQPNGILYLQWRQPLEYNNSLDQYVVTLRKIPEQQPRTRLTLPTVKDDIETTISVKVELWNVTSYEVKIYAVTLSVTRPNTLINGSESPPKEVSSELCAAHSEAMSPADVSQVKRAGNSLVALLAAALLTTLAAVSAALVYWRCRSRVSKCISAAYNYLEEGGERAARAPLNTYKKPVVNCSPLVTCAGGAGGAGGAGAVEGGAARPPRMAGGAHPLVRARHFPAHVASLHADGDIGFSKEYEIVVAKSAALGHTSHHSYRPENRLKNRYLNITAYDHSRVCVSAGARCGAAGCVGAGRGAACDYVNANFIDGMLPALSPHAARRIERRLERRAKPARQPSVKVTKPPPNLAEGIESAFLNIEFSGIVESEDQADDSDSERSDDDSELDDVYVDINGVPRQIKLEWAVWRRRYIATQGPTPATLDAFWRMIWQHRVHTLVMITNLVERGRRKCDMYWPAGGRGSSAEFGGIHVTLLYEDVRAAYTVRHLRVRSAAQSGSELSSESSAASGEGRHVVQYHYTVWPDHGTPRHPLAVLPFVRAAADPGTVLVHCSAGVGRTGTYIVIDAQLNQLKLTGTLSPLGFLCRARTQRNHLVQTEEQYVFVHDALLEYVRSGNTEVEFAKAREYLVKLLEPISEEELAVMDLNPPKQKSLSDLRNGFDNDVTSVRSNDCSENQIVENGSQLSIKTDELSSELNQEKDGLVNGEEMEGVYDLAPRTTDTYNKKMQAYNNMNEQEKEEMRRVNRAENYALLERMRSLSNRHQVYQGPPPVNLLEKQFQLITRSCVESSVCARAAHNAEKNRPGGILPSDSARVMLVPKPGVEGSEYVNASWVCGRRRMREYAVAQHPARAPELWRLLWDHTAQLVLLLADEPPDPECDVFWPTEDEKELFVANFRASFVSKDTYVAYRRSERKVQNHSPPTPETNGYRRQEGSECADDECLIPENCSPINESEPAYRFDRTELRLERLSGSRDLSARKSIANGDLFSSLSEKKNGPKSPRSPSKMSLKNFKLSSPTKFKFPEWGSRTAGSPPDTAPPPPPIAPSLSVEEEAELRRPVYMFEKVKSVPKVPSDRIIEVTNVSVHSLQDDYQLSVKFIKCSGWLHGDTTEYCAGRPDDNEYVRAVRQASCESEREGALDRLIAPYRDSFALIEFVAGCQMEYKNGPVVVIDKYGGWRALTFCSLSAACGGVRNPRVSEPGAECAPRVCAADLYCSSALNAHARAAPPAPPAPAATAAPAAPAAPAAAAHAPHALLAAYCALASYAHALPAPQAPAPPAS</sequence>
<evidence type="ECO:0000313" key="13">
    <source>
        <dbReference type="Proteomes" id="UP001652626"/>
    </source>
</evidence>
<dbReference type="SMART" id="SM00060">
    <property type="entry name" value="FN3"/>
    <property type="match status" value="2"/>
</dbReference>
<dbReference type="Pfam" id="PF00102">
    <property type="entry name" value="Y_phosphatase"/>
    <property type="match status" value="3"/>
</dbReference>
<feature type="compositionally biased region" description="Polar residues" evidence="7">
    <location>
        <begin position="1341"/>
        <end position="1357"/>
    </location>
</feature>
<dbReference type="GO" id="GO:0009653">
    <property type="term" value="P:anatomical structure morphogenesis"/>
    <property type="evidence" value="ECO:0007669"/>
    <property type="project" value="UniProtKB-ARBA"/>
</dbReference>
<evidence type="ECO:0000256" key="3">
    <source>
        <dbReference type="ARBA" id="ARBA00022801"/>
    </source>
</evidence>
<dbReference type="InterPro" id="IPR050348">
    <property type="entry name" value="Protein-Tyr_Phosphatase"/>
</dbReference>
<dbReference type="InterPro" id="IPR003961">
    <property type="entry name" value="FN3_dom"/>
</dbReference>
<dbReference type="PROSITE" id="PS50055">
    <property type="entry name" value="TYR_PHOSPHATASE_PTP"/>
    <property type="match status" value="2"/>
</dbReference>
<dbReference type="PRINTS" id="PR00700">
    <property type="entry name" value="PRTYPHPHTASE"/>
</dbReference>
<evidence type="ECO:0000259" key="11">
    <source>
        <dbReference type="PROSITE" id="PS50056"/>
    </source>
</evidence>
<protein>
    <submittedName>
        <fullName evidence="14">Uncharacterized protein LOC113393842 isoform X1</fullName>
    </submittedName>
</protein>
<organism evidence="13 14">
    <name type="scientific">Vanessa tameamea</name>
    <name type="common">Kamehameha butterfly</name>
    <dbReference type="NCBI Taxonomy" id="334116"/>
    <lineage>
        <taxon>Eukaryota</taxon>
        <taxon>Metazoa</taxon>
        <taxon>Ecdysozoa</taxon>
        <taxon>Arthropoda</taxon>
        <taxon>Hexapoda</taxon>
        <taxon>Insecta</taxon>
        <taxon>Pterygota</taxon>
        <taxon>Neoptera</taxon>
        <taxon>Endopterygota</taxon>
        <taxon>Lepidoptera</taxon>
        <taxon>Glossata</taxon>
        <taxon>Ditrysia</taxon>
        <taxon>Papilionoidea</taxon>
        <taxon>Nymphalidae</taxon>
        <taxon>Nymphalinae</taxon>
        <taxon>Vanessa</taxon>
    </lineage>
</organism>
<dbReference type="GeneID" id="113393842"/>
<dbReference type="CDD" id="cd00063">
    <property type="entry name" value="FN3"/>
    <property type="match status" value="1"/>
</dbReference>
<keyword evidence="8" id="KW-1133">Transmembrane helix</keyword>
<feature type="transmembrane region" description="Helical" evidence="8">
    <location>
        <begin position="460"/>
        <end position="482"/>
    </location>
</feature>
<comment type="catalytic activity">
    <reaction evidence="5">
        <text>O-phospho-L-tyrosyl-[protein] + H2O = L-tyrosyl-[protein] + phosphate</text>
        <dbReference type="Rhea" id="RHEA:10684"/>
        <dbReference type="Rhea" id="RHEA-COMP:10136"/>
        <dbReference type="Rhea" id="RHEA-COMP:20101"/>
        <dbReference type="ChEBI" id="CHEBI:15377"/>
        <dbReference type="ChEBI" id="CHEBI:43474"/>
        <dbReference type="ChEBI" id="CHEBI:46858"/>
        <dbReference type="ChEBI" id="CHEBI:61978"/>
        <dbReference type="EC" id="3.1.3.48"/>
    </reaction>
</comment>
<dbReference type="GO" id="GO:0016020">
    <property type="term" value="C:membrane"/>
    <property type="evidence" value="ECO:0007669"/>
    <property type="project" value="UniProtKB-SubCell"/>
</dbReference>
<dbReference type="GO" id="GO:0048666">
    <property type="term" value="P:neuron development"/>
    <property type="evidence" value="ECO:0007669"/>
    <property type="project" value="UniProtKB-ARBA"/>
</dbReference>
<evidence type="ECO:0000256" key="9">
    <source>
        <dbReference type="SAM" id="SignalP"/>
    </source>
</evidence>
<dbReference type="PROSITE" id="PS00383">
    <property type="entry name" value="TYR_PHOSPHATASE_1"/>
    <property type="match status" value="1"/>
</dbReference>
<evidence type="ECO:0000256" key="5">
    <source>
        <dbReference type="ARBA" id="ARBA00051722"/>
    </source>
</evidence>
<keyword evidence="4 8" id="KW-0472">Membrane</keyword>
<dbReference type="PROSITE" id="PS50853">
    <property type="entry name" value="FN3"/>
    <property type="match status" value="1"/>
</dbReference>
<dbReference type="InterPro" id="IPR029021">
    <property type="entry name" value="Prot-tyrosine_phosphatase-like"/>
</dbReference>
<accession>A0A8B8HSW9</accession>
<dbReference type="InterPro" id="IPR000387">
    <property type="entry name" value="Tyr_Pase_dom"/>
</dbReference>
<feature type="domain" description="Tyrosine specific protein phosphatases" evidence="11">
    <location>
        <begin position="873"/>
        <end position="942"/>
    </location>
</feature>
<evidence type="ECO:0000256" key="4">
    <source>
        <dbReference type="ARBA" id="ARBA00023136"/>
    </source>
</evidence>
<dbReference type="SMART" id="SM00194">
    <property type="entry name" value="PTPc"/>
    <property type="match status" value="1"/>
</dbReference>
<dbReference type="GO" id="GO:0004725">
    <property type="term" value="F:protein tyrosine phosphatase activity"/>
    <property type="evidence" value="ECO:0007669"/>
    <property type="project" value="UniProtKB-EC"/>
</dbReference>
<dbReference type="SUPFAM" id="SSF52799">
    <property type="entry name" value="(Phosphotyrosine protein) phosphatases II"/>
    <property type="match status" value="2"/>
</dbReference>
<comment type="subcellular location">
    <subcellularLocation>
        <location evidence="1">Membrane</location>
        <topology evidence="1">Single-pass membrane protein</topology>
    </subcellularLocation>
</comment>
<proteinExistence type="predicted"/>
<keyword evidence="6" id="KW-0175">Coiled coil</keyword>
<dbReference type="Gene3D" id="3.90.190.10">
    <property type="entry name" value="Protein tyrosine phosphatase superfamily"/>
    <property type="match status" value="2"/>
</dbReference>
<keyword evidence="8" id="KW-0812">Transmembrane</keyword>
<keyword evidence="2 9" id="KW-0732">Signal</keyword>
<feature type="compositionally biased region" description="Pro residues" evidence="7">
    <location>
        <begin position="1374"/>
        <end position="1383"/>
    </location>
</feature>
<dbReference type="PANTHER" id="PTHR19134">
    <property type="entry name" value="RECEPTOR-TYPE TYROSINE-PROTEIN PHOSPHATASE"/>
    <property type="match status" value="1"/>
</dbReference>
<dbReference type="InterPro" id="IPR036116">
    <property type="entry name" value="FN3_sf"/>
</dbReference>
<dbReference type="Proteomes" id="UP001652626">
    <property type="component" value="Chromosome 26"/>
</dbReference>
<dbReference type="InterPro" id="IPR000242">
    <property type="entry name" value="PTP_cat"/>
</dbReference>
<evidence type="ECO:0000256" key="8">
    <source>
        <dbReference type="SAM" id="Phobius"/>
    </source>
</evidence>
<evidence type="ECO:0000259" key="10">
    <source>
        <dbReference type="PROSITE" id="PS50055"/>
    </source>
</evidence>
<gene>
    <name evidence="14" type="primary">LOC113393842</name>
</gene>
<feature type="chain" id="PRO_5046882683" evidence="9">
    <location>
        <begin position="21"/>
        <end position="1618"/>
    </location>
</feature>
<feature type="region of interest" description="Disordered" evidence="7">
    <location>
        <begin position="1328"/>
        <end position="1385"/>
    </location>
</feature>
<dbReference type="PANTHER" id="PTHR19134:SF540">
    <property type="entry name" value="TYROSINE-PROTEIN PHOSPHATASE 99A"/>
    <property type="match status" value="1"/>
</dbReference>
<keyword evidence="3" id="KW-0378">Hydrolase</keyword>
<evidence type="ECO:0000256" key="1">
    <source>
        <dbReference type="ARBA" id="ARBA00004167"/>
    </source>
</evidence>
<feature type="coiled-coil region" evidence="6">
    <location>
        <begin position="1059"/>
        <end position="1089"/>
    </location>
</feature>
<name>A0A8B8HSW9_VANTA</name>
<evidence type="ECO:0000256" key="6">
    <source>
        <dbReference type="SAM" id="Coils"/>
    </source>
</evidence>
<feature type="region of interest" description="Disordered" evidence="7">
    <location>
        <begin position="1251"/>
        <end position="1273"/>
    </location>
</feature>
<dbReference type="SUPFAM" id="SSF49265">
    <property type="entry name" value="Fibronectin type III"/>
    <property type="match status" value="1"/>
</dbReference>
<evidence type="ECO:0000256" key="2">
    <source>
        <dbReference type="ARBA" id="ARBA00022729"/>
    </source>
</evidence>
<dbReference type="OrthoDB" id="6022401at2759"/>
<dbReference type="InterPro" id="IPR016130">
    <property type="entry name" value="Tyr_Pase_AS"/>
</dbReference>
<feature type="domain" description="Fibronectin type-III" evidence="12">
    <location>
        <begin position="329"/>
        <end position="438"/>
    </location>
</feature>
<evidence type="ECO:0000313" key="14">
    <source>
        <dbReference type="RefSeq" id="XP_026486716.2"/>
    </source>
</evidence>
<feature type="signal peptide" evidence="9">
    <location>
        <begin position="1"/>
        <end position="20"/>
    </location>
</feature>
<feature type="domain" description="Tyrosine-protein phosphatase" evidence="10">
    <location>
        <begin position="578"/>
        <end position="951"/>
    </location>
</feature>
<keyword evidence="13" id="KW-1185">Reference proteome</keyword>
<dbReference type="OMA" id="CARAPHN"/>
<evidence type="ECO:0000256" key="7">
    <source>
        <dbReference type="SAM" id="MobiDB-lite"/>
    </source>
</evidence>
<dbReference type="PROSITE" id="PS50056">
    <property type="entry name" value="TYR_PHOSPHATASE_2"/>
    <property type="match status" value="1"/>
</dbReference>
<reference evidence="14" key="1">
    <citation type="submission" date="2025-08" db="UniProtKB">
        <authorList>
            <consortium name="RefSeq"/>
        </authorList>
    </citation>
    <scope>IDENTIFICATION</scope>
    <source>
        <tissue evidence="14">Whole body</tissue>
    </source>
</reference>